<comment type="caution">
    <text evidence="3">The sequence shown here is derived from an EMBL/GenBank/DDBJ whole genome shotgun (WGS) entry which is preliminary data.</text>
</comment>
<evidence type="ECO:0000256" key="1">
    <source>
        <dbReference type="SAM" id="MobiDB-lite"/>
    </source>
</evidence>
<keyword evidence="2" id="KW-0472">Membrane</keyword>
<evidence type="ECO:0008006" key="5">
    <source>
        <dbReference type="Google" id="ProtNLM"/>
    </source>
</evidence>
<evidence type="ECO:0000256" key="2">
    <source>
        <dbReference type="SAM" id="Phobius"/>
    </source>
</evidence>
<reference evidence="3 4" key="1">
    <citation type="submission" date="2019-10" db="EMBL/GenBank/DDBJ databases">
        <title>Bifidobacterium from non-human primates.</title>
        <authorList>
            <person name="Modesto M."/>
        </authorList>
    </citation>
    <scope>NUCLEOTIDE SEQUENCE [LARGE SCALE GENOMIC DNA]</scope>
    <source>
        <strain evidence="3 4">SMA15</strain>
    </source>
</reference>
<feature type="region of interest" description="Disordered" evidence="1">
    <location>
        <begin position="1"/>
        <end position="34"/>
    </location>
</feature>
<dbReference type="InterPro" id="IPR025576">
    <property type="entry name" value="YwiC"/>
</dbReference>
<protein>
    <recommendedName>
        <fullName evidence="5">YwiC-like family protein</fullName>
    </recommendedName>
</protein>
<feature type="transmembrane region" description="Helical" evidence="2">
    <location>
        <begin position="99"/>
        <end position="116"/>
    </location>
</feature>
<sequence length="300" mass="32414">MSDVPRPVNSDSGNPHPVNSGSVRPRAANPRPSRVRDWIPDQPGAWVMALAPALAGFVAGGPTPYSVWLVVLWALCYCVQFAAARWLKSRFARRYRMPVADYGAALAVLGVPFVVVNPGILRWAPVYVVLAALSFLAAWLRKERSLWGNAVAVIASSLMATVVAPYGAHNPLHVMMPSTAVMISAVFAVTQFGSVLFVKTMIRERGSRAYLVASIAWHAALFAGVTWRIGSFLPAVGMDDGSWIPSPLMWGELVSAWLLARAIALPWIGSRRRVRPVVVGMVEMVSSLLVFVAVPAMTAA</sequence>
<feature type="transmembrane region" description="Helical" evidence="2">
    <location>
        <begin position="276"/>
        <end position="297"/>
    </location>
</feature>
<feature type="transmembrane region" description="Helical" evidence="2">
    <location>
        <begin position="210"/>
        <end position="229"/>
    </location>
</feature>
<dbReference type="Proteomes" id="UP000483293">
    <property type="component" value="Unassembled WGS sequence"/>
</dbReference>
<feature type="transmembrane region" description="Helical" evidence="2">
    <location>
        <begin position="147"/>
        <end position="168"/>
    </location>
</feature>
<feature type="transmembrane region" description="Helical" evidence="2">
    <location>
        <begin position="67"/>
        <end position="87"/>
    </location>
</feature>
<dbReference type="AlphaFoldDB" id="A0A6L9STK2"/>
<accession>A0A6L9STK2</accession>
<evidence type="ECO:0000313" key="3">
    <source>
        <dbReference type="EMBL" id="NEG55918.1"/>
    </source>
</evidence>
<dbReference type="Pfam" id="PF14256">
    <property type="entry name" value="YwiC"/>
    <property type="match status" value="1"/>
</dbReference>
<dbReference type="EMBL" id="WHZV01000009">
    <property type="protein sequence ID" value="NEG55918.1"/>
    <property type="molecule type" value="Genomic_DNA"/>
</dbReference>
<gene>
    <name evidence="3" type="ORF">GFD21_09175</name>
</gene>
<feature type="transmembrane region" description="Helical" evidence="2">
    <location>
        <begin position="122"/>
        <end position="140"/>
    </location>
</feature>
<organism evidence="3 4">
    <name type="scientific">Bifidobacterium platyrrhinorum</name>
    <dbReference type="NCBI Taxonomy" id="2661628"/>
    <lineage>
        <taxon>Bacteria</taxon>
        <taxon>Bacillati</taxon>
        <taxon>Actinomycetota</taxon>
        <taxon>Actinomycetes</taxon>
        <taxon>Bifidobacteriales</taxon>
        <taxon>Bifidobacteriaceae</taxon>
        <taxon>Bifidobacterium</taxon>
    </lineage>
</organism>
<name>A0A6L9STK2_9BIFI</name>
<feature type="transmembrane region" description="Helical" evidence="2">
    <location>
        <begin position="249"/>
        <end position="269"/>
    </location>
</feature>
<evidence type="ECO:0000313" key="4">
    <source>
        <dbReference type="Proteomes" id="UP000483293"/>
    </source>
</evidence>
<feature type="compositionally biased region" description="Polar residues" evidence="1">
    <location>
        <begin position="9"/>
        <end position="22"/>
    </location>
</feature>
<keyword evidence="2" id="KW-0812">Transmembrane</keyword>
<feature type="transmembrane region" description="Helical" evidence="2">
    <location>
        <begin position="174"/>
        <end position="198"/>
    </location>
</feature>
<keyword evidence="2" id="KW-1133">Transmembrane helix</keyword>
<keyword evidence="4" id="KW-1185">Reference proteome</keyword>
<proteinExistence type="predicted"/>